<evidence type="ECO:0000259" key="1">
    <source>
        <dbReference type="Pfam" id="PF09722"/>
    </source>
</evidence>
<feature type="domain" description="Antitoxin Xre-like helix-turn-helix" evidence="2">
    <location>
        <begin position="38"/>
        <end position="97"/>
    </location>
</feature>
<accession>A0A840MH00</accession>
<dbReference type="GO" id="GO:0003677">
    <property type="term" value="F:DNA binding"/>
    <property type="evidence" value="ECO:0007669"/>
    <property type="project" value="InterPro"/>
</dbReference>
<comment type="caution">
    <text evidence="3">The sequence shown here is derived from an EMBL/GenBank/DDBJ whole genome shotgun (WGS) entry which is preliminary data.</text>
</comment>
<dbReference type="RefSeq" id="WP_184035822.1">
    <property type="nucleotide sequence ID" value="NZ_JACHHY010000004.1"/>
</dbReference>
<feature type="domain" description="Antitoxin Xre/MbcA/ParS-like toxin-binding" evidence="1">
    <location>
        <begin position="101"/>
        <end position="151"/>
    </location>
</feature>
<keyword evidence="4" id="KW-1185">Reference proteome</keyword>
<name>A0A840MH00_9PROT</name>
<evidence type="ECO:0000259" key="2">
    <source>
        <dbReference type="Pfam" id="PF20432"/>
    </source>
</evidence>
<gene>
    <name evidence="3" type="ORF">HNQ59_000939</name>
</gene>
<organism evidence="3 4">
    <name type="scientific">Chitinivorax tropicus</name>
    <dbReference type="NCBI Taxonomy" id="714531"/>
    <lineage>
        <taxon>Bacteria</taxon>
        <taxon>Pseudomonadati</taxon>
        <taxon>Pseudomonadota</taxon>
        <taxon>Betaproteobacteria</taxon>
        <taxon>Chitinivorax</taxon>
    </lineage>
</organism>
<dbReference type="EMBL" id="JACHHY010000004">
    <property type="protein sequence ID" value="MBB5017670.1"/>
    <property type="molecule type" value="Genomic_DNA"/>
</dbReference>
<sequence>MPQAKPFTFVAVEAQDDGDDYSRLSQLLAIPVNDELGLAEQISAGLPLAAVAMLTNAGIKRSEIISLVAPARTLQHRQSKGEPLNPEESERAVRLARVLTQAEVVFAEHEAAIAWLRRPLQRFNGKSPLDMLKTDVGCRLVENYLNEIDEGYAA</sequence>
<reference evidence="3 4" key="1">
    <citation type="submission" date="2020-08" db="EMBL/GenBank/DDBJ databases">
        <title>Genomic Encyclopedia of Type Strains, Phase IV (KMG-IV): sequencing the most valuable type-strain genomes for metagenomic binning, comparative biology and taxonomic classification.</title>
        <authorList>
            <person name="Goeker M."/>
        </authorList>
    </citation>
    <scope>NUCLEOTIDE SEQUENCE [LARGE SCALE GENOMIC DNA]</scope>
    <source>
        <strain evidence="3 4">DSM 27165</strain>
    </source>
</reference>
<dbReference type="Pfam" id="PF20432">
    <property type="entry name" value="Xre-like-HTH"/>
    <property type="match status" value="1"/>
</dbReference>
<dbReference type="Proteomes" id="UP000575898">
    <property type="component" value="Unassembled WGS sequence"/>
</dbReference>
<dbReference type="InterPro" id="IPR011979">
    <property type="entry name" value="Antitox_Xre"/>
</dbReference>
<dbReference type="AlphaFoldDB" id="A0A840MH00"/>
<proteinExistence type="predicted"/>
<dbReference type="InterPro" id="IPR046847">
    <property type="entry name" value="Xre-like_HTH"/>
</dbReference>
<evidence type="ECO:0000313" key="3">
    <source>
        <dbReference type="EMBL" id="MBB5017670.1"/>
    </source>
</evidence>
<dbReference type="InterPro" id="IPR024467">
    <property type="entry name" value="Xre/MbcA/ParS-like_toxin-bd"/>
</dbReference>
<dbReference type="Pfam" id="PF09722">
    <property type="entry name" value="Xre_MbcA_ParS_C"/>
    <property type="match status" value="1"/>
</dbReference>
<dbReference type="NCBIfam" id="TIGR02293">
    <property type="entry name" value="TAS_TIGR02293"/>
    <property type="match status" value="1"/>
</dbReference>
<evidence type="ECO:0000313" key="4">
    <source>
        <dbReference type="Proteomes" id="UP000575898"/>
    </source>
</evidence>
<protein>
    <submittedName>
        <fullName evidence="3">Putative toxin-antitoxin system antitoxin component (TIGR02293 family)</fullName>
    </submittedName>
</protein>